<keyword evidence="6 9" id="KW-1133">Transmembrane helix</keyword>
<keyword evidence="11" id="KW-1185">Reference proteome</keyword>
<evidence type="ECO:0000256" key="7">
    <source>
        <dbReference type="ARBA" id="ARBA00023136"/>
    </source>
</evidence>
<evidence type="ECO:0000256" key="3">
    <source>
        <dbReference type="ARBA" id="ARBA00022475"/>
    </source>
</evidence>
<feature type="transmembrane region" description="Helical" evidence="9">
    <location>
        <begin position="48"/>
        <end position="68"/>
    </location>
</feature>
<evidence type="ECO:0000313" key="10">
    <source>
        <dbReference type="EMBL" id="MFA0568373.1"/>
    </source>
</evidence>
<sequence length="140" mass="14551">MIHTIPWHALVGGMLLGVSATILLLFIGRVAGISGIVSGILKPVKGESGWRITFIVGMIVSVFILQPFGVELPVIDNSNLFIVAIAGLLVGFGTKISNGCTSGHGIVGLARFSKRSIAATLTFMAFAALTVLVTKVTGVM</sequence>
<evidence type="ECO:0000256" key="2">
    <source>
        <dbReference type="ARBA" id="ARBA00022448"/>
    </source>
</evidence>
<feature type="transmembrane region" description="Helical" evidence="9">
    <location>
        <begin position="6"/>
        <end position="27"/>
    </location>
</feature>
<feature type="transmembrane region" description="Helical" evidence="9">
    <location>
        <begin position="117"/>
        <end position="137"/>
    </location>
</feature>
<keyword evidence="5 9" id="KW-0812">Transmembrane</keyword>
<keyword evidence="2" id="KW-0813">Transport</keyword>
<gene>
    <name evidence="10" type="ORF">AB4566_08800</name>
</gene>
<dbReference type="PANTHER" id="PTHR30574">
    <property type="entry name" value="INNER MEMBRANE PROTEIN YEDE"/>
    <property type="match status" value="1"/>
</dbReference>
<dbReference type="Proteomes" id="UP001570417">
    <property type="component" value="Unassembled WGS sequence"/>
</dbReference>
<protein>
    <submittedName>
        <fullName evidence="10">YeeE/YedE family protein</fullName>
    </submittedName>
</protein>
<comment type="caution">
    <text evidence="10">The sequence shown here is derived from an EMBL/GenBank/DDBJ whole genome shotgun (WGS) entry which is preliminary data.</text>
</comment>
<evidence type="ECO:0000256" key="6">
    <source>
        <dbReference type="ARBA" id="ARBA00022989"/>
    </source>
</evidence>
<evidence type="ECO:0000256" key="1">
    <source>
        <dbReference type="ARBA" id="ARBA00004429"/>
    </source>
</evidence>
<keyword evidence="7 9" id="KW-0472">Membrane</keyword>
<proteinExistence type="inferred from homology"/>
<dbReference type="PANTHER" id="PTHR30574:SF1">
    <property type="entry name" value="SULPHUR TRANSPORT DOMAIN-CONTAINING PROTEIN"/>
    <property type="match status" value="1"/>
</dbReference>
<comment type="subcellular location">
    <subcellularLocation>
        <location evidence="1">Cell inner membrane</location>
        <topology evidence="1">Multi-pass membrane protein</topology>
    </subcellularLocation>
</comment>
<reference evidence="10 11" key="1">
    <citation type="journal article" date="2024" name="ISME J.">
        <title>Tailless and filamentous prophages are predominant in marine Vibrio.</title>
        <authorList>
            <person name="Steensen K."/>
            <person name="Seneca J."/>
            <person name="Bartlau N."/>
            <person name="Yu X.A."/>
            <person name="Hussain F.A."/>
            <person name="Polz M.F."/>
        </authorList>
    </citation>
    <scope>NUCLEOTIDE SEQUENCE [LARGE SCALE GENOMIC DNA]</scope>
    <source>
        <strain evidence="10 11">10N.222.51.A1</strain>
    </source>
</reference>
<feature type="transmembrane region" description="Helical" evidence="9">
    <location>
        <begin position="80"/>
        <end position="96"/>
    </location>
</feature>
<accession>A0ABV4NAH9</accession>
<dbReference type="RefSeq" id="WP_372265846.1">
    <property type="nucleotide sequence ID" value="NZ_JBFRUW010000023.1"/>
</dbReference>
<evidence type="ECO:0000256" key="4">
    <source>
        <dbReference type="ARBA" id="ARBA00022519"/>
    </source>
</evidence>
<comment type="similarity">
    <text evidence="8">Belongs to the TsuA/YedE (TC 9.B.102) family.</text>
</comment>
<dbReference type="EMBL" id="JBFRUW010000023">
    <property type="protein sequence ID" value="MFA0568373.1"/>
    <property type="molecule type" value="Genomic_DNA"/>
</dbReference>
<evidence type="ECO:0000256" key="8">
    <source>
        <dbReference type="ARBA" id="ARBA00035655"/>
    </source>
</evidence>
<organism evidence="10 11">
    <name type="scientific">Vibrio gallaecicus</name>
    <dbReference type="NCBI Taxonomy" id="552386"/>
    <lineage>
        <taxon>Bacteria</taxon>
        <taxon>Pseudomonadati</taxon>
        <taxon>Pseudomonadota</taxon>
        <taxon>Gammaproteobacteria</taxon>
        <taxon>Vibrionales</taxon>
        <taxon>Vibrionaceae</taxon>
        <taxon>Vibrio</taxon>
    </lineage>
</organism>
<name>A0ABV4NAH9_9VIBR</name>
<evidence type="ECO:0000256" key="5">
    <source>
        <dbReference type="ARBA" id="ARBA00022692"/>
    </source>
</evidence>
<keyword evidence="3" id="KW-1003">Cell membrane</keyword>
<evidence type="ECO:0000313" key="11">
    <source>
        <dbReference type="Proteomes" id="UP001570417"/>
    </source>
</evidence>
<dbReference type="InterPro" id="IPR007272">
    <property type="entry name" value="Sulf_transp_TsuA/YedE"/>
</dbReference>
<dbReference type="Pfam" id="PF04143">
    <property type="entry name" value="Sulf_transp"/>
    <property type="match status" value="1"/>
</dbReference>
<keyword evidence="4" id="KW-0997">Cell inner membrane</keyword>
<evidence type="ECO:0000256" key="9">
    <source>
        <dbReference type="SAM" id="Phobius"/>
    </source>
</evidence>